<dbReference type="Proteomes" id="UP000059542">
    <property type="component" value="Chromosome"/>
</dbReference>
<feature type="signal peptide" evidence="1">
    <location>
        <begin position="1"/>
        <end position="19"/>
    </location>
</feature>
<dbReference type="RefSeq" id="WP_068193581.1">
    <property type="nucleotide sequence ID" value="NZ_CP013909.1"/>
</dbReference>
<organism evidence="2 3">
    <name type="scientific">Hymenobacter sedentarius</name>
    <dbReference type="NCBI Taxonomy" id="1411621"/>
    <lineage>
        <taxon>Bacteria</taxon>
        <taxon>Pseudomonadati</taxon>
        <taxon>Bacteroidota</taxon>
        <taxon>Cytophagia</taxon>
        <taxon>Cytophagales</taxon>
        <taxon>Hymenobacteraceae</taxon>
        <taxon>Hymenobacter</taxon>
    </lineage>
</organism>
<name>A0A0U4C3V5_9BACT</name>
<dbReference type="OrthoDB" id="1150971at2"/>
<dbReference type="KEGG" id="hyg:AUC43_11820"/>
<dbReference type="Gene3D" id="1.25.40.10">
    <property type="entry name" value="Tetratricopeptide repeat domain"/>
    <property type="match status" value="1"/>
</dbReference>
<proteinExistence type="predicted"/>
<keyword evidence="1" id="KW-0732">Signal</keyword>
<accession>A0A0U4C3V5</accession>
<keyword evidence="3" id="KW-1185">Reference proteome</keyword>
<evidence type="ECO:0000313" key="3">
    <source>
        <dbReference type="Proteomes" id="UP000059542"/>
    </source>
</evidence>
<sequence>MKTTLLTLALAAASFAAVAQSQPAAGAPGAIAAQAPADAYTAMMAATIAELDAAPAAALPATIAKLERAASAKPADWLPRYYQARGYVKMSFAAKDGEQKEKFLDQAQTALDQAQKLPGADKAELLVLQAYLYQGRIQVSPMTRGPVFTGRVHEALEQALGLSPNNPRALLVLGNDFYFRPKMFGGGADAARPYYEKARQSFATFKPATVLSPNWGEKTVTATLQQMATEAAGSTTATK</sequence>
<gene>
    <name evidence="2" type="ORF">AUC43_11820</name>
</gene>
<dbReference type="EMBL" id="CP013909">
    <property type="protein sequence ID" value="ALW85714.1"/>
    <property type="molecule type" value="Genomic_DNA"/>
</dbReference>
<dbReference type="STRING" id="1411621.AUC43_11820"/>
<feature type="chain" id="PRO_5006847651" evidence="1">
    <location>
        <begin position="20"/>
        <end position="239"/>
    </location>
</feature>
<evidence type="ECO:0000313" key="2">
    <source>
        <dbReference type="EMBL" id="ALW85714.1"/>
    </source>
</evidence>
<dbReference type="AlphaFoldDB" id="A0A0U4C3V5"/>
<evidence type="ECO:0000256" key="1">
    <source>
        <dbReference type="SAM" id="SignalP"/>
    </source>
</evidence>
<dbReference type="InterPro" id="IPR011990">
    <property type="entry name" value="TPR-like_helical_dom_sf"/>
</dbReference>
<reference evidence="2 3" key="1">
    <citation type="submission" date="2015-12" db="EMBL/GenBank/DDBJ databases">
        <authorList>
            <person name="Shamseldin A."/>
            <person name="Moawad H."/>
            <person name="Abd El-Rahim W.M."/>
            <person name="Sadowsky M.J."/>
        </authorList>
    </citation>
    <scope>NUCLEOTIDE SEQUENCE [LARGE SCALE GENOMIC DNA]</scope>
    <source>
        <strain evidence="2 3">DG5B</strain>
    </source>
</reference>
<protein>
    <submittedName>
        <fullName evidence="2">Uncharacterized protein</fullName>
    </submittedName>
</protein>